<keyword evidence="1" id="KW-0472">Membrane</keyword>
<keyword evidence="1" id="KW-0812">Transmembrane</keyword>
<dbReference type="SUPFAM" id="SSF101307">
    <property type="entry name" value="YutG-like"/>
    <property type="match status" value="1"/>
</dbReference>
<sequence length="151" mass="16593">MKGSCGLLSKIIATVFFIGYIPFAPGTFGSLAGLIFIWIFKPDFLQQIVILAVGFILGIASSQVVEEELGTKDSKQIVIDEFIGYMASIIFLPLTIGYVITAFLLFRFFDILKPPPIRNLERMFSGGIGVMIDDLTAGVITNIILQIVRLV</sequence>
<organism evidence="3">
    <name type="scientific">hot springs metagenome</name>
    <dbReference type="NCBI Taxonomy" id="433727"/>
    <lineage>
        <taxon>unclassified sequences</taxon>
        <taxon>metagenomes</taxon>
        <taxon>ecological metagenomes</taxon>
    </lineage>
</organism>
<evidence type="ECO:0000259" key="2">
    <source>
        <dbReference type="Pfam" id="PF04608"/>
    </source>
</evidence>
<evidence type="ECO:0000256" key="1">
    <source>
        <dbReference type="SAM" id="Phobius"/>
    </source>
</evidence>
<dbReference type="EMBL" id="BLAB01000001">
    <property type="protein sequence ID" value="GER94360.1"/>
    <property type="molecule type" value="Genomic_DNA"/>
</dbReference>
<dbReference type="Pfam" id="PF04608">
    <property type="entry name" value="PgpA"/>
    <property type="match status" value="1"/>
</dbReference>
<dbReference type="GO" id="GO:0008962">
    <property type="term" value="F:phosphatidylglycerophosphatase activity"/>
    <property type="evidence" value="ECO:0007669"/>
    <property type="project" value="InterPro"/>
</dbReference>
<reference evidence="3" key="1">
    <citation type="submission" date="2019-10" db="EMBL/GenBank/DDBJ databases">
        <title>Metagenomic sequencing of thiosulfate-disproportionating enrichment culture.</title>
        <authorList>
            <person name="Umezawa K."/>
            <person name="Kojima H."/>
            <person name="Fukui M."/>
        </authorList>
    </citation>
    <scope>NUCLEOTIDE SEQUENCE</scope>
    <source>
        <strain evidence="3">45J</strain>
    </source>
</reference>
<proteinExistence type="predicted"/>
<feature type="transmembrane region" description="Helical" evidence="1">
    <location>
        <begin position="12"/>
        <end position="38"/>
    </location>
</feature>
<dbReference type="PANTHER" id="PTHR36305:SF1">
    <property type="entry name" value="PHOSPHATIDYLGLYCEROPHOSPHATASE A"/>
    <property type="match status" value="1"/>
</dbReference>
<dbReference type="InterPro" id="IPR007686">
    <property type="entry name" value="YutG/PgpA"/>
</dbReference>
<protein>
    <submittedName>
        <fullName evidence="3">Phosphatidylglycerophosphatase A</fullName>
    </submittedName>
</protein>
<dbReference type="AlphaFoldDB" id="A0A5J4L637"/>
<dbReference type="PIRSF" id="PIRSF006162">
    <property type="entry name" value="PgpA"/>
    <property type="match status" value="1"/>
</dbReference>
<dbReference type="PANTHER" id="PTHR36305">
    <property type="entry name" value="PHOSPHATIDYLGLYCEROPHOSPHATASE A"/>
    <property type="match status" value="1"/>
</dbReference>
<keyword evidence="1" id="KW-1133">Transmembrane helix</keyword>
<feature type="domain" description="YutG/PgpA" evidence="2">
    <location>
        <begin position="11"/>
        <end position="148"/>
    </location>
</feature>
<accession>A0A5J4L637</accession>
<evidence type="ECO:0000313" key="3">
    <source>
        <dbReference type="EMBL" id="GER94360.1"/>
    </source>
</evidence>
<dbReference type="InterPro" id="IPR036681">
    <property type="entry name" value="PgpA-like_sf"/>
</dbReference>
<feature type="transmembrane region" description="Helical" evidence="1">
    <location>
        <begin position="44"/>
        <end position="61"/>
    </location>
</feature>
<gene>
    <name evidence="3" type="ORF">A45J_2121</name>
</gene>
<dbReference type="GO" id="GO:0006629">
    <property type="term" value="P:lipid metabolic process"/>
    <property type="evidence" value="ECO:0007669"/>
    <property type="project" value="InterPro"/>
</dbReference>
<dbReference type="InterPro" id="IPR026037">
    <property type="entry name" value="PgpA"/>
</dbReference>
<name>A0A5J4L637_9ZZZZ</name>
<comment type="caution">
    <text evidence="3">The sequence shown here is derived from an EMBL/GenBank/DDBJ whole genome shotgun (WGS) entry which is preliminary data.</text>
</comment>
<dbReference type="CDD" id="cd06971">
    <property type="entry name" value="PgpA"/>
    <property type="match status" value="1"/>
</dbReference>
<feature type="transmembrane region" description="Helical" evidence="1">
    <location>
        <begin position="82"/>
        <end position="106"/>
    </location>
</feature>